<evidence type="ECO:0000256" key="1">
    <source>
        <dbReference type="SAM" id="MobiDB-lite"/>
    </source>
</evidence>
<name>A0A9W7EWG2_9STRA</name>
<organism evidence="2 3">
    <name type="scientific">Triparma verrucosa</name>
    <dbReference type="NCBI Taxonomy" id="1606542"/>
    <lineage>
        <taxon>Eukaryota</taxon>
        <taxon>Sar</taxon>
        <taxon>Stramenopiles</taxon>
        <taxon>Ochrophyta</taxon>
        <taxon>Bolidophyceae</taxon>
        <taxon>Parmales</taxon>
        <taxon>Triparmaceae</taxon>
        <taxon>Triparma</taxon>
    </lineage>
</organism>
<keyword evidence="3" id="KW-1185">Reference proteome</keyword>
<reference evidence="3" key="1">
    <citation type="journal article" date="2023" name="Commun. Biol.">
        <title>Genome analysis of Parmales, the sister group of diatoms, reveals the evolutionary specialization of diatoms from phago-mixotrophs to photoautotrophs.</title>
        <authorList>
            <person name="Ban H."/>
            <person name="Sato S."/>
            <person name="Yoshikawa S."/>
            <person name="Yamada K."/>
            <person name="Nakamura Y."/>
            <person name="Ichinomiya M."/>
            <person name="Sato N."/>
            <person name="Blanc-Mathieu R."/>
            <person name="Endo H."/>
            <person name="Kuwata A."/>
            <person name="Ogata H."/>
        </authorList>
    </citation>
    <scope>NUCLEOTIDE SEQUENCE [LARGE SCALE GENOMIC DNA]</scope>
    <source>
        <strain evidence="3">NIES 3699</strain>
    </source>
</reference>
<dbReference type="EMBL" id="BRXX01000132">
    <property type="protein sequence ID" value="GMH92765.1"/>
    <property type="molecule type" value="Genomic_DNA"/>
</dbReference>
<comment type="caution">
    <text evidence="2">The sequence shown here is derived from an EMBL/GenBank/DDBJ whole genome shotgun (WGS) entry which is preliminary data.</text>
</comment>
<feature type="region of interest" description="Disordered" evidence="1">
    <location>
        <begin position="16"/>
        <end position="44"/>
    </location>
</feature>
<gene>
    <name evidence="2" type="ORF">TrVE_jg12075</name>
</gene>
<accession>A0A9W7EWG2</accession>
<sequence>MMIARSRSLTFAKLKSNEGKNEEEVNDEFHEIQTQNNNDTYKGRKGFRERVGDFFKGVRDRREARRLAILAEEEALRTIETDKFMSSLKSSESRKEKERQVYLESINVSVEEGGLEGKNSYEGDCEEFFRMGKGKEGVHSPVPPSRGAVKR</sequence>
<feature type="region of interest" description="Disordered" evidence="1">
    <location>
        <begin position="132"/>
        <end position="151"/>
    </location>
</feature>
<feature type="compositionally biased region" description="Basic and acidic residues" evidence="1">
    <location>
        <begin position="16"/>
        <end position="31"/>
    </location>
</feature>
<proteinExistence type="predicted"/>
<dbReference type="AlphaFoldDB" id="A0A9W7EWG2"/>
<evidence type="ECO:0000313" key="3">
    <source>
        <dbReference type="Proteomes" id="UP001165160"/>
    </source>
</evidence>
<dbReference type="Proteomes" id="UP001165160">
    <property type="component" value="Unassembled WGS sequence"/>
</dbReference>
<protein>
    <submittedName>
        <fullName evidence="2">Uncharacterized protein</fullName>
    </submittedName>
</protein>
<evidence type="ECO:0000313" key="2">
    <source>
        <dbReference type="EMBL" id="GMH92765.1"/>
    </source>
</evidence>